<evidence type="ECO:0000259" key="1">
    <source>
        <dbReference type="Pfam" id="PF13460"/>
    </source>
</evidence>
<reference evidence="2" key="1">
    <citation type="submission" date="2022-05" db="EMBL/GenBank/DDBJ databases">
        <authorList>
            <person name="Oliphant S.A."/>
            <person name="Watson-Haigh N.S."/>
            <person name="Sumby K.M."/>
            <person name="Gardner J.M."/>
            <person name="Jiranek V."/>
        </authorList>
    </citation>
    <scope>NUCLEOTIDE SEQUENCE</scope>
    <source>
        <strain evidence="2">KI16_H9</strain>
    </source>
</reference>
<accession>A0ABY5BND5</accession>
<sequence length="188" mass="20669">MTDTILLVGQGPLTDYVQDHLQTPQTKILTKRHQLTTATAYTDLPPHLAAVVVTAGPADVDLVVTELATALQRAHVEVQRWVFVSAAGVDGEVRGNREYPGVTDVREYFREQRYAIKMIDETELPYTILRPGRLVARRRGPARLFKEGDPVPTGVVSYETITELIAAAIGGKYANQSLAVVETETEAL</sequence>
<evidence type="ECO:0000313" key="3">
    <source>
        <dbReference type="Proteomes" id="UP001056707"/>
    </source>
</evidence>
<organism evidence="2 3">
    <name type="scientific">Fructilactobacillus myrtifloralis</name>
    <dbReference type="NCBI Taxonomy" id="2940301"/>
    <lineage>
        <taxon>Bacteria</taxon>
        <taxon>Bacillati</taxon>
        <taxon>Bacillota</taxon>
        <taxon>Bacilli</taxon>
        <taxon>Lactobacillales</taxon>
        <taxon>Lactobacillaceae</taxon>
        <taxon>Fructilactobacillus</taxon>
    </lineage>
</organism>
<feature type="domain" description="NAD(P)-binding" evidence="1">
    <location>
        <begin position="49"/>
        <end position="169"/>
    </location>
</feature>
<dbReference type="InterPro" id="IPR016040">
    <property type="entry name" value="NAD(P)-bd_dom"/>
</dbReference>
<evidence type="ECO:0000313" key="2">
    <source>
        <dbReference type="EMBL" id="USS84608.1"/>
    </source>
</evidence>
<protein>
    <submittedName>
        <fullName evidence="2">SDR family oxidoreductase</fullName>
    </submittedName>
</protein>
<dbReference type="SUPFAM" id="SSF51735">
    <property type="entry name" value="NAD(P)-binding Rossmann-fold domains"/>
    <property type="match status" value="1"/>
</dbReference>
<gene>
    <name evidence="2" type="ORF">M3M35_04645</name>
</gene>
<dbReference type="Pfam" id="PF13460">
    <property type="entry name" value="NAD_binding_10"/>
    <property type="match status" value="1"/>
</dbReference>
<name>A0ABY5BND5_9LACO</name>
<keyword evidence="3" id="KW-1185">Reference proteome</keyword>
<dbReference type="InterPro" id="IPR036291">
    <property type="entry name" value="NAD(P)-bd_dom_sf"/>
</dbReference>
<dbReference type="Gene3D" id="3.40.50.720">
    <property type="entry name" value="NAD(P)-binding Rossmann-like Domain"/>
    <property type="match status" value="1"/>
</dbReference>
<dbReference type="EMBL" id="CP097116">
    <property type="protein sequence ID" value="USS84608.1"/>
    <property type="molecule type" value="Genomic_DNA"/>
</dbReference>
<dbReference type="RefSeq" id="WP_252749511.1">
    <property type="nucleotide sequence ID" value="NZ_CP097116.1"/>
</dbReference>
<proteinExistence type="predicted"/>
<dbReference type="Proteomes" id="UP001056707">
    <property type="component" value="Chromosome"/>
</dbReference>